<sequence length="100" mass="11309">MRSSRRVLVPVLKAFCLKRAKIYRGNSLREYGAIKEDCWRFDAVDIYADSESTTALVKASLASDKLDETDRSTAVENEVVANNCEGTTFKEAKKVHQYND</sequence>
<name>A0A2D4L0H1_9SAUR</name>
<organism evidence="1">
    <name type="scientific">Micrurus paraensis</name>
    <dbReference type="NCBI Taxonomy" id="1970185"/>
    <lineage>
        <taxon>Eukaryota</taxon>
        <taxon>Metazoa</taxon>
        <taxon>Chordata</taxon>
        <taxon>Craniata</taxon>
        <taxon>Vertebrata</taxon>
        <taxon>Euteleostomi</taxon>
        <taxon>Lepidosauria</taxon>
        <taxon>Squamata</taxon>
        <taxon>Bifurcata</taxon>
        <taxon>Unidentata</taxon>
        <taxon>Episquamata</taxon>
        <taxon>Toxicofera</taxon>
        <taxon>Serpentes</taxon>
        <taxon>Colubroidea</taxon>
        <taxon>Elapidae</taxon>
        <taxon>Elapinae</taxon>
        <taxon>Micrurus</taxon>
    </lineage>
</organism>
<reference evidence="1" key="2">
    <citation type="submission" date="2017-11" db="EMBL/GenBank/DDBJ databases">
        <title>Coralsnake Venomics: Analyses of Venom Gland Transcriptomes and Proteomes of Six Brazilian Taxa.</title>
        <authorList>
            <person name="Aird S.D."/>
            <person name="Jorge da Silva N."/>
            <person name="Qiu L."/>
            <person name="Villar-Briones A."/>
            <person name="Aparecida-Saddi V."/>
            <person name="Campos-Telles M.P."/>
            <person name="Grau M."/>
            <person name="Mikheyev A.S."/>
        </authorList>
    </citation>
    <scope>NUCLEOTIDE SEQUENCE</scope>
    <source>
        <tissue evidence="1">Venom_gland</tissue>
    </source>
</reference>
<reference evidence="1" key="1">
    <citation type="submission" date="2017-07" db="EMBL/GenBank/DDBJ databases">
        <authorList>
            <person name="Mikheyev A."/>
            <person name="Grau M."/>
        </authorList>
    </citation>
    <scope>NUCLEOTIDE SEQUENCE</scope>
    <source>
        <tissue evidence="1">Venom_gland</tissue>
    </source>
</reference>
<protein>
    <submittedName>
        <fullName evidence="1">Uncharacterized protein</fullName>
    </submittedName>
</protein>
<dbReference type="AlphaFoldDB" id="A0A2D4L0H1"/>
<dbReference type="EMBL" id="IACL01114884">
    <property type="protein sequence ID" value="LAB14481.1"/>
    <property type="molecule type" value="Transcribed_RNA"/>
</dbReference>
<proteinExistence type="predicted"/>
<accession>A0A2D4L0H1</accession>
<evidence type="ECO:0000313" key="1">
    <source>
        <dbReference type="EMBL" id="LAB14481.1"/>
    </source>
</evidence>